<organism evidence="2">
    <name type="scientific">marine metagenome</name>
    <dbReference type="NCBI Taxonomy" id="408172"/>
    <lineage>
        <taxon>unclassified sequences</taxon>
        <taxon>metagenomes</taxon>
        <taxon>ecological metagenomes</taxon>
    </lineage>
</organism>
<name>A0A382WI42_9ZZZZ</name>
<protein>
    <submittedName>
        <fullName evidence="2">Uncharacterized protein</fullName>
    </submittedName>
</protein>
<gene>
    <name evidence="2" type="ORF">METZ01_LOCUS410605</name>
</gene>
<feature type="region of interest" description="Disordered" evidence="1">
    <location>
        <begin position="1"/>
        <end position="24"/>
    </location>
</feature>
<evidence type="ECO:0000313" key="2">
    <source>
        <dbReference type="EMBL" id="SVD57751.1"/>
    </source>
</evidence>
<dbReference type="AlphaFoldDB" id="A0A382WI42"/>
<proteinExistence type="predicted"/>
<evidence type="ECO:0000256" key="1">
    <source>
        <dbReference type="SAM" id="MobiDB-lite"/>
    </source>
</evidence>
<sequence length="24" mass="2904">PDYFHTKNYTINSHKQKSPREEAI</sequence>
<dbReference type="EMBL" id="UINC01159578">
    <property type="protein sequence ID" value="SVD57751.1"/>
    <property type="molecule type" value="Genomic_DNA"/>
</dbReference>
<accession>A0A382WI42</accession>
<feature type="non-terminal residue" evidence="2">
    <location>
        <position position="1"/>
    </location>
</feature>
<reference evidence="2" key="1">
    <citation type="submission" date="2018-05" db="EMBL/GenBank/DDBJ databases">
        <authorList>
            <person name="Lanie J.A."/>
            <person name="Ng W.-L."/>
            <person name="Kazmierczak K.M."/>
            <person name="Andrzejewski T.M."/>
            <person name="Davidsen T.M."/>
            <person name="Wayne K.J."/>
            <person name="Tettelin H."/>
            <person name="Glass J.I."/>
            <person name="Rusch D."/>
            <person name="Podicherti R."/>
            <person name="Tsui H.-C.T."/>
            <person name="Winkler M.E."/>
        </authorList>
    </citation>
    <scope>NUCLEOTIDE SEQUENCE</scope>
</reference>